<feature type="domain" description="ATP-grasp" evidence="2">
    <location>
        <begin position="131"/>
        <end position="317"/>
    </location>
</feature>
<proteinExistence type="predicted"/>
<evidence type="ECO:0000256" key="1">
    <source>
        <dbReference type="PROSITE-ProRule" id="PRU00409"/>
    </source>
</evidence>
<dbReference type="PIRSF" id="PIRSF016766">
    <property type="entry name" value="UCP016766_ATPgrasp"/>
    <property type="match status" value="1"/>
</dbReference>
<dbReference type="Pfam" id="PF18301">
    <property type="entry name" value="preATP-grasp_3"/>
    <property type="match status" value="1"/>
</dbReference>
<dbReference type="Gene3D" id="3.40.50.11770">
    <property type="match status" value="1"/>
</dbReference>
<dbReference type="Proteomes" id="UP001363010">
    <property type="component" value="Unassembled WGS sequence"/>
</dbReference>
<gene>
    <name evidence="3" type="ORF">WKW80_15215</name>
</gene>
<dbReference type="Pfam" id="PF02655">
    <property type="entry name" value="ATP-grasp_3"/>
    <property type="match status" value="1"/>
</dbReference>
<evidence type="ECO:0000313" key="4">
    <source>
        <dbReference type="Proteomes" id="UP001363010"/>
    </source>
</evidence>
<dbReference type="EMBL" id="JBBKZV010000007">
    <property type="protein sequence ID" value="MEJ8823368.1"/>
    <property type="molecule type" value="Genomic_DNA"/>
</dbReference>
<keyword evidence="1" id="KW-0547">Nucleotide-binding</keyword>
<dbReference type="InterPro" id="IPR003806">
    <property type="entry name" value="ATP-grasp_PylC-type"/>
</dbReference>
<evidence type="ECO:0000313" key="3">
    <source>
        <dbReference type="EMBL" id="MEJ8823368.1"/>
    </source>
</evidence>
<keyword evidence="1" id="KW-0067">ATP-binding</keyword>
<dbReference type="RefSeq" id="WP_340364401.1">
    <property type="nucleotide sequence ID" value="NZ_JBBKZV010000007.1"/>
</dbReference>
<dbReference type="PROSITE" id="PS50975">
    <property type="entry name" value="ATP_GRASP"/>
    <property type="match status" value="1"/>
</dbReference>
<protein>
    <submittedName>
        <fullName evidence="3">ATP-grasp domain-containing protein</fullName>
    </submittedName>
</protein>
<accession>A0ABU8W138</accession>
<sequence>MRKRIFVYEYLSAGGEMAGESPAGEHAAADDLLAMGQSMRDAIVADLLSLENYDVSVATCNRATAVPQPAGAVRARDGESPFDFVARQGDAHDLVWVVAPETEGLLAKFRQCVDRGRWLGCDGPAIALTTGKRRTLLRLAEAGIATPLAFENAPETARWVVKPDDGAGAVATSLHPSRKAALDASRHACANSAMEIEPWVEGPALSLSLLCGPAHTELLSVNRQILAVDAHGLVSFRGVEVNVMAAADPRAAALVALAERIGHAIPGLRGFVGVDVVWHAERGPVVIEINPRVTCAYAGLSDALGRNVARDVIGAHGRADAWADSSKAMHA</sequence>
<dbReference type="InterPro" id="IPR040803">
    <property type="entry name" value="MfnD_preATP-grasp"/>
</dbReference>
<dbReference type="InterPro" id="IPR024710">
    <property type="entry name" value="MfnD"/>
</dbReference>
<dbReference type="InterPro" id="IPR011761">
    <property type="entry name" value="ATP-grasp"/>
</dbReference>
<dbReference type="SUPFAM" id="SSF56059">
    <property type="entry name" value="Glutathione synthetase ATP-binding domain-like"/>
    <property type="match status" value="1"/>
</dbReference>
<organism evidence="3 4">
    <name type="scientific">Variovorax humicola</name>
    <dbReference type="NCBI Taxonomy" id="1769758"/>
    <lineage>
        <taxon>Bacteria</taxon>
        <taxon>Pseudomonadati</taxon>
        <taxon>Pseudomonadota</taxon>
        <taxon>Betaproteobacteria</taxon>
        <taxon>Burkholderiales</taxon>
        <taxon>Comamonadaceae</taxon>
        <taxon>Variovorax</taxon>
    </lineage>
</organism>
<reference evidence="3 4" key="1">
    <citation type="submission" date="2024-03" db="EMBL/GenBank/DDBJ databases">
        <title>Novel species of the genus Variovorax.</title>
        <authorList>
            <person name="Liu Q."/>
            <person name="Xin Y.-H."/>
        </authorList>
    </citation>
    <scope>NUCLEOTIDE SEQUENCE [LARGE SCALE GENOMIC DNA]</scope>
    <source>
        <strain evidence="3 4">KACC 18501</strain>
    </source>
</reference>
<keyword evidence="4" id="KW-1185">Reference proteome</keyword>
<name>A0ABU8W138_9BURK</name>
<comment type="caution">
    <text evidence="3">The sequence shown here is derived from an EMBL/GenBank/DDBJ whole genome shotgun (WGS) entry which is preliminary data.</text>
</comment>
<evidence type="ECO:0000259" key="2">
    <source>
        <dbReference type="PROSITE" id="PS50975"/>
    </source>
</evidence>
<dbReference type="Gene3D" id="3.30.470.20">
    <property type="entry name" value="ATP-grasp fold, B domain"/>
    <property type="match status" value="1"/>
</dbReference>